<dbReference type="AlphaFoldDB" id="A0A139WK06"/>
<feature type="region of interest" description="Disordered" evidence="3">
    <location>
        <begin position="421"/>
        <end position="730"/>
    </location>
</feature>
<evidence type="ECO:0000256" key="1">
    <source>
        <dbReference type="ARBA" id="ARBA00023157"/>
    </source>
</evidence>
<keyword evidence="1 2" id="KW-1015">Disulfide bond</keyword>
<keyword evidence="7" id="KW-1185">Reference proteome</keyword>
<evidence type="ECO:0008006" key="8">
    <source>
        <dbReference type="Google" id="ProtNLM"/>
    </source>
</evidence>
<feature type="compositionally biased region" description="Basic residues" evidence="3">
    <location>
        <begin position="671"/>
        <end position="730"/>
    </location>
</feature>
<gene>
    <name evidence="6" type="primary">AUGUSTUS-3.0.2_31070</name>
    <name evidence="6" type="ORF">TcasGA2_TC031070</name>
</gene>
<feature type="compositionally biased region" description="Basic and acidic residues" evidence="3">
    <location>
        <begin position="594"/>
        <end position="635"/>
    </location>
</feature>
<evidence type="ECO:0000256" key="3">
    <source>
        <dbReference type="SAM" id="MobiDB-lite"/>
    </source>
</evidence>
<feature type="compositionally biased region" description="Basic and acidic residues" evidence="3">
    <location>
        <begin position="527"/>
        <end position="569"/>
    </location>
</feature>
<accession>A0A139WK06</accession>
<feature type="compositionally biased region" description="Basic and acidic residues" evidence="3">
    <location>
        <begin position="650"/>
        <end position="670"/>
    </location>
</feature>
<feature type="compositionally biased region" description="Basic residues" evidence="3">
    <location>
        <begin position="570"/>
        <end position="593"/>
    </location>
</feature>
<dbReference type="SUPFAM" id="SSF49854">
    <property type="entry name" value="Spermadhesin, CUB domain"/>
    <property type="match status" value="1"/>
</dbReference>
<dbReference type="PANTHER" id="PTHR33236">
    <property type="entry name" value="INTRAFLAGELLAR TRANSPORT PROTEIN 122 FAMILY PROTEIN-RELATED"/>
    <property type="match status" value="1"/>
</dbReference>
<dbReference type="eggNOG" id="KOG1075">
    <property type="taxonomic scope" value="Eukaryota"/>
</dbReference>
<dbReference type="PANTHER" id="PTHR33236:SF6">
    <property type="entry name" value="CUB DOMAIN-CONTAINING PROTEIN"/>
    <property type="match status" value="1"/>
</dbReference>
<feature type="domain" description="CUB" evidence="4">
    <location>
        <begin position="847"/>
        <end position="965"/>
    </location>
</feature>
<dbReference type="Pfam" id="PF26080">
    <property type="entry name" value="CUB_animal"/>
    <property type="match status" value="1"/>
</dbReference>
<evidence type="ECO:0000313" key="6">
    <source>
        <dbReference type="EMBL" id="KYB28256.1"/>
    </source>
</evidence>
<dbReference type="Proteomes" id="UP000007266">
    <property type="component" value="Linkage group 3"/>
</dbReference>
<feature type="compositionally biased region" description="Basic and acidic residues" evidence="3">
    <location>
        <begin position="503"/>
        <end position="513"/>
    </location>
</feature>
<dbReference type="Pfam" id="PF00078">
    <property type="entry name" value="RVT_1"/>
    <property type="match status" value="1"/>
</dbReference>
<sequence length="1142" mass="134867">MTSTSDSPSMMTNLNSFITVNEINEHEIIRVLKRSKDTLTAGCDGIPSFLLRDCAHIFSKPLVYIFNLILQTSTFPNIWKIAHVCPVFKTGDITQIQNYRPISILCNFSKVFESIIYDRIYSSVIRFISPSQHGFVEKRSTVTNLACFTQFISDALDRKGQVEVIYMDFKKAFDQIDHHLLLLKLDQYGFSGSLLSLIKSYLANREQRVKYRNYISDSYVATSGVPQGSNLGPLLFLLFINDICGSLSTCAKLLFADDLKIYTEIKSIEDCLTLQNNINAVVKWCNENRLYLNPSKCNVMSYTKKREFLEFVYDISSVTLHRTFIIKDLGVIFDTELAFSEHIRDVTARAIKSYGFIYRNCRDFKNLLVMKTLFFSLVRSKLEYGALIWHPIYKIHIDQLENIQRRFLKFLRNTIEKRREEKRREKKRKEEKKKEEKRREEKRREEKRRKEKRREEKRREEKSKEEKGREEKRKEEKRREEKKRKEKKRKEKKRKEKKSKLKKREEKRREEKRREKKRRKKKRREGKRREEKRKEEKRREEKRREEKSKEEKGRKEKRKEEKRREEKRREEKKRKEKKRKEKKRKEKRRKKVEVKKEYNKKEKRREEKRREEKRKEEKRREEKRREEKGREEKRREEKRRKEKRRKKKRREEQRRKGKRREEKRREEKRKEEKKRKEKKRKEKKRKEKKRKEKKRKEKKRKEKKRKEKKRIEKKRKEKKRKEKKRKEKKRKEKKRSRICFVCIMYLFDIFVCGVVLGVVGSEIPPKGPQKKHRNLINNMINPFLANSRQSRFLSLFTFVQFDNQLCTGATGDNGTCVSAPECAQKGGSANGPCAGGFGTCCMFLATCGATIRENGTYFVQAGYPNQYDGTGSCQVTLAKSHPDVCQYRLDFDQFSLMGPEPSNHICNNDQFIVSGGTPVPPICGNNVANHLYVDAGTGASNPVTLSVVTSGPMFPRNWKIRITQIACSSIYRAEEGCLQYFTGVAGQIRSFNYDPTSGLQLSNQDYSICIRNERNFCGVQYSQCDDPAHNRSQSFTLSGNSNNAVQAMVGSTGSSNFCQNDYLIIPMATNVGRPVTGTSANVDRICGGVLSADVTLQSTPVRSTVKPFRLWFHTDSTEAPNDVANKGFCLNYVQQPCTNNLA</sequence>
<dbReference type="EMBL" id="KQ971334">
    <property type="protein sequence ID" value="KYB28256.1"/>
    <property type="molecule type" value="Genomic_DNA"/>
</dbReference>
<feature type="compositionally biased region" description="Basic and acidic residues" evidence="3">
    <location>
        <begin position="432"/>
        <end position="444"/>
    </location>
</feature>
<dbReference type="PROSITE" id="PS50878">
    <property type="entry name" value="RT_POL"/>
    <property type="match status" value="1"/>
</dbReference>
<dbReference type="SUPFAM" id="SSF56672">
    <property type="entry name" value="DNA/RNA polymerases"/>
    <property type="match status" value="1"/>
</dbReference>
<dbReference type="InterPro" id="IPR035914">
    <property type="entry name" value="Sperma_CUB_dom_sf"/>
</dbReference>
<evidence type="ECO:0000256" key="2">
    <source>
        <dbReference type="PROSITE-ProRule" id="PRU00059"/>
    </source>
</evidence>
<feature type="domain" description="Reverse transcriptase" evidence="5">
    <location>
        <begin position="68"/>
        <end position="313"/>
    </location>
</feature>
<dbReference type="InParanoid" id="A0A139WK06"/>
<feature type="compositionally biased region" description="Basic and acidic residues" evidence="3">
    <location>
        <begin position="453"/>
        <end position="479"/>
    </location>
</feature>
<dbReference type="InterPro" id="IPR000477">
    <property type="entry name" value="RT_dom"/>
</dbReference>
<dbReference type="PROSITE" id="PS01180">
    <property type="entry name" value="CUB"/>
    <property type="match status" value="1"/>
</dbReference>
<evidence type="ECO:0000259" key="5">
    <source>
        <dbReference type="PROSITE" id="PS50878"/>
    </source>
</evidence>
<organism evidence="6 7">
    <name type="scientific">Tribolium castaneum</name>
    <name type="common">Red flour beetle</name>
    <dbReference type="NCBI Taxonomy" id="7070"/>
    <lineage>
        <taxon>Eukaryota</taxon>
        <taxon>Metazoa</taxon>
        <taxon>Ecdysozoa</taxon>
        <taxon>Arthropoda</taxon>
        <taxon>Hexapoda</taxon>
        <taxon>Insecta</taxon>
        <taxon>Pterygota</taxon>
        <taxon>Neoptera</taxon>
        <taxon>Endopterygota</taxon>
        <taxon>Coleoptera</taxon>
        <taxon>Polyphaga</taxon>
        <taxon>Cucujiformia</taxon>
        <taxon>Tenebrionidae</taxon>
        <taxon>Tenebrionidae incertae sedis</taxon>
        <taxon>Tribolium</taxon>
    </lineage>
</organism>
<reference evidence="6 7" key="1">
    <citation type="journal article" date="2008" name="Nature">
        <title>The genome of the model beetle and pest Tribolium castaneum.</title>
        <authorList>
            <consortium name="Tribolium Genome Sequencing Consortium"/>
            <person name="Richards S."/>
            <person name="Gibbs R.A."/>
            <person name="Weinstock G.M."/>
            <person name="Brown S.J."/>
            <person name="Denell R."/>
            <person name="Beeman R.W."/>
            <person name="Gibbs R."/>
            <person name="Beeman R.W."/>
            <person name="Brown S.J."/>
            <person name="Bucher G."/>
            <person name="Friedrich M."/>
            <person name="Grimmelikhuijzen C.J."/>
            <person name="Klingler M."/>
            <person name="Lorenzen M."/>
            <person name="Richards S."/>
            <person name="Roth S."/>
            <person name="Schroder R."/>
            <person name="Tautz D."/>
            <person name="Zdobnov E.M."/>
            <person name="Muzny D."/>
            <person name="Gibbs R.A."/>
            <person name="Weinstock G.M."/>
            <person name="Attaway T."/>
            <person name="Bell S."/>
            <person name="Buhay C.J."/>
            <person name="Chandrabose M.N."/>
            <person name="Chavez D."/>
            <person name="Clerk-Blankenburg K.P."/>
            <person name="Cree A."/>
            <person name="Dao M."/>
            <person name="Davis C."/>
            <person name="Chacko J."/>
            <person name="Dinh H."/>
            <person name="Dugan-Rocha S."/>
            <person name="Fowler G."/>
            <person name="Garner T.T."/>
            <person name="Garnes J."/>
            <person name="Gnirke A."/>
            <person name="Hawes A."/>
            <person name="Hernandez J."/>
            <person name="Hines S."/>
            <person name="Holder M."/>
            <person name="Hume J."/>
            <person name="Jhangiani S.N."/>
            <person name="Joshi V."/>
            <person name="Khan Z.M."/>
            <person name="Jackson L."/>
            <person name="Kovar C."/>
            <person name="Kowis A."/>
            <person name="Lee S."/>
            <person name="Lewis L.R."/>
            <person name="Margolis J."/>
            <person name="Morgan M."/>
            <person name="Nazareth L.V."/>
            <person name="Nguyen N."/>
            <person name="Okwuonu G."/>
            <person name="Parker D."/>
            <person name="Richards S."/>
            <person name="Ruiz S.J."/>
            <person name="Santibanez J."/>
            <person name="Savard J."/>
            <person name="Scherer S.E."/>
            <person name="Schneider B."/>
            <person name="Sodergren E."/>
            <person name="Tautz D."/>
            <person name="Vattahil S."/>
            <person name="Villasana D."/>
            <person name="White C.S."/>
            <person name="Wright R."/>
            <person name="Park Y."/>
            <person name="Beeman R.W."/>
            <person name="Lord J."/>
            <person name="Oppert B."/>
            <person name="Lorenzen M."/>
            <person name="Brown S."/>
            <person name="Wang L."/>
            <person name="Savard J."/>
            <person name="Tautz D."/>
            <person name="Richards S."/>
            <person name="Weinstock G."/>
            <person name="Gibbs R.A."/>
            <person name="Liu Y."/>
            <person name="Worley K."/>
            <person name="Weinstock G."/>
            <person name="Elsik C.G."/>
            <person name="Reese J.T."/>
            <person name="Elhaik E."/>
            <person name="Landan G."/>
            <person name="Graur D."/>
            <person name="Arensburger P."/>
            <person name="Atkinson P."/>
            <person name="Beeman R.W."/>
            <person name="Beidler J."/>
            <person name="Brown S.J."/>
            <person name="Demuth J.P."/>
            <person name="Drury D.W."/>
            <person name="Du Y.Z."/>
            <person name="Fujiwara H."/>
            <person name="Lorenzen M."/>
            <person name="Maselli V."/>
            <person name="Osanai M."/>
            <person name="Park Y."/>
            <person name="Robertson H.M."/>
            <person name="Tu Z."/>
            <person name="Wang J.J."/>
            <person name="Wang S."/>
            <person name="Richards S."/>
            <person name="Song H."/>
            <person name="Zhang L."/>
            <person name="Sodergren E."/>
            <person name="Werner D."/>
            <person name="Stanke M."/>
            <person name="Morgenstern B."/>
            <person name="Solovyev V."/>
            <person name="Kosarev P."/>
            <person name="Brown G."/>
            <person name="Chen H.C."/>
            <person name="Ermolaeva O."/>
            <person name="Hlavina W."/>
            <person name="Kapustin Y."/>
            <person name="Kiryutin B."/>
            <person name="Kitts P."/>
            <person name="Maglott D."/>
            <person name="Pruitt K."/>
            <person name="Sapojnikov V."/>
            <person name="Souvorov A."/>
            <person name="Mackey A.J."/>
            <person name="Waterhouse R.M."/>
            <person name="Wyder S."/>
            <person name="Zdobnov E.M."/>
            <person name="Zdobnov E.M."/>
            <person name="Wyder S."/>
            <person name="Kriventseva E.V."/>
            <person name="Kadowaki T."/>
            <person name="Bork P."/>
            <person name="Aranda M."/>
            <person name="Bao R."/>
            <person name="Beermann A."/>
            <person name="Berns N."/>
            <person name="Bolognesi R."/>
            <person name="Bonneton F."/>
            <person name="Bopp D."/>
            <person name="Brown S.J."/>
            <person name="Bucher G."/>
            <person name="Butts T."/>
            <person name="Chaumot A."/>
            <person name="Denell R.E."/>
            <person name="Ferrier D.E."/>
            <person name="Friedrich M."/>
            <person name="Gordon C.M."/>
            <person name="Jindra M."/>
            <person name="Klingler M."/>
            <person name="Lan Q."/>
            <person name="Lattorff H.M."/>
            <person name="Laudet V."/>
            <person name="von Levetsow C."/>
            <person name="Liu Z."/>
            <person name="Lutz R."/>
            <person name="Lynch J.A."/>
            <person name="da Fonseca R.N."/>
            <person name="Posnien N."/>
            <person name="Reuter R."/>
            <person name="Roth S."/>
            <person name="Savard J."/>
            <person name="Schinko J.B."/>
            <person name="Schmitt C."/>
            <person name="Schoppmeier M."/>
            <person name="Schroder R."/>
            <person name="Shippy T.D."/>
            <person name="Simonnet F."/>
            <person name="Marques-Souza H."/>
            <person name="Tautz D."/>
            <person name="Tomoyasu Y."/>
            <person name="Trauner J."/>
            <person name="Van der Zee M."/>
            <person name="Vervoort M."/>
            <person name="Wittkopp N."/>
            <person name="Wimmer E.A."/>
            <person name="Yang X."/>
            <person name="Jones A.K."/>
            <person name="Sattelle D.B."/>
            <person name="Ebert P.R."/>
            <person name="Nelson D."/>
            <person name="Scott J.G."/>
            <person name="Beeman R.W."/>
            <person name="Muthukrishnan S."/>
            <person name="Kramer K.J."/>
            <person name="Arakane Y."/>
            <person name="Beeman R.W."/>
            <person name="Zhu Q."/>
            <person name="Hogenkamp D."/>
            <person name="Dixit R."/>
            <person name="Oppert B."/>
            <person name="Jiang H."/>
            <person name="Zou Z."/>
            <person name="Marshall J."/>
            <person name="Elpidina E."/>
            <person name="Vinokurov K."/>
            <person name="Oppert C."/>
            <person name="Zou Z."/>
            <person name="Evans J."/>
            <person name="Lu Z."/>
            <person name="Zhao P."/>
            <person name="Sumathipala N."/>
            <person name="Altincicek B."/>
            <person name="Vilcinskas A."/>
            <person name="Williams M."/>
            <person name="Hultmark D."/>
            <person name="Hetru C."/>
            <person name="Jiang H."/>
            <person name="Grimmelikhuijzen C.J."/>
            <person name="Hauser F."/>
            <person name="Cazzamali G."/>
            <person name="Williamson M."/>
            <person name="Park Y."/>
            <person name="Li B."/>
            <person name="Tanaka Y."/>
            <person name="Predel R."/>
            <person name="Neupert S."/>
            <person name="Schachtner J."/>
            <person name="Verleyen P."/>
            <person name="Raible F."/>
            <person name="Bork P."/>
            <person name="Friedrich M."/>
            <person name="Walden K.K."/>
            <person name="Robertson H.M."/>
            <person name="Angeli S."/>
            <person name="Foret S."/>
            <person name="Bucher G."/>
            <person name="Schuetz S."/>
            <person name="Maleszka R."/>
            <person name="Wimmer E.A."/>
            <person name="Beeman R.W."/>
            <person name="Lorenzen M."/>
            <person name="Tomoyasu Y."/>
            <person name="Miller S.C."/>
            <person name="Grossmann D."/>
            <person name="Bucher G."/>
        </authorList>
    </citation>
    <scope>NUCLEOTIDE SEQUENCE [LARGE SCALE GENOMIC DNA]</scope>
    <source>
        <strain evidence="6 7">Georgia GA2</strain>
    </source>
</reference>
<dbReference type="InterPro" id="IPR043502">
    <property type="entry name" value="DNA/RNA_pol_sf"/>
</dbReference>
<dbReference type="CDD" id="cd01650">
    <property type="entry name" value="RT_nLTR_like"/>
    <property type="match status" value="1"/>
</dbReference>
<protein>
    <recommendedName>
        <fullName evidence="8">Reverse transcriptase domain-containing protein</fullName>
    </recommendedName>
</protein>
<evidence type="ECO:0000259" key="4">
    <source>
        <dbReference type="PROSITE" id="PS01180"/>
    </source>
</evidence>
<feature type="compositionally biased region" description="Basic residues" evidence="3">
    <location>
        <begin position="636"/>
        <end position="649"/>
    </location>
</feature>
<feature type="disulfide bond" evidence="2">
    <location>
        <begin position="906"/>
        <end position="923"/>
    </location>
</feature>
<proteinExistence type="predicted"/>
<comment type="caution">
    <text evidence="2">Lacks conserved residue(s) required for the propagation of feature annotation.</text>
</comment>
<feature type="compositionally biased region" description="Basic residues" evidence="3">
    <location>
        <begin position="480"/>
        <end position="502"/>
    </location>
</feature>
<dbReference type="InterPro" id="IPR058698">
    <property type="entry name" value="CUB_metazoa"/>
</dbReference>
<reference evidence="6 7" key="2">
    <citation type="journal article" date="2010" name="Nucleic Acids Res.">
        <title>BeetleBase in 2010: revisions to provide comprehensive genomic information for Tribolium castaneum.</title>
        <authorList>
            <person name="Kim H.S."/>
            <person name="Murphy T."/>
            <person name="Xia J."/>
            <person name="Caragea D."/>
            <person name="Park Y."/>
            <person name="Beeman R.W."/>
            <person name="Lorenzen M.D."/>
            <person name="Butcher S."/>
            <person name="Manak J.R."/>
            <person name="Brown S.J."/>
        </authorList>
    </citation>
    <scope>GENOME REANNOTATION</scope>
    <source>
        <strain evidence="6 7">Georgia GA2</strain>
    </source>
</reference>
<evidence type="ECO:0000313" key="7">
    <source>
        <dbReference type="Proteomes" id="UP000007266"/>
    </source>
</evidence>
<name>A0A139WK06_TRICA</name>
<dbReference type="InterPro" id="IPR000859">
    <property type="entry name" value="CUB_dom"/>
</dbReference>
<dbReference type="Gene3D" id="2.60.120.290">
    <property type="entry name" value="Spermadhesin, CUB domain"/>
    <property type="match status" value="2"/>
</dbReference>
<dbReference type="STRING" id="7070.A0A139WK06"/>
<feature type="compositionally biased region" description="Basic residues" evidence="3">
    <location>
        <begin position="514"/>
        <end position="526"/>
    </location>
</feature>
<dbReference type="GO" id="GO:0071897">
    <property type="term" value="P:DNA biosynthetic process"/>
    <property type="evidence" value="ECO:0007669"/>
    <property type="project" value="UniProtKB-ARBA"/>
</dbReference>